<dbReference type="Proteomes" id="UP000183567">
    <property type="component" value="Unassembled WGS sequence"/>
</dbReference>
<dbReference type="OrthoDB" id="2657645at2759"/>
<accession>A0A1J8PHH6</accession>
<sequence length="44" mass="5198">MDFYAASVDYETDSKIQDTIANEFKERTILCIARKSSPNHYRIR</sequence>
<gene>
    <name evidence="1" type="ORF">AZE42_08308</name>
</gene>
<reference evidence="1 2" key="1">
    <citation type="submission" date="2016-03" db="EMBL/GenBank/DDBJ databases">
        <title>Comparative genomics of the ectomycorrhizal sister species Rhizopogon vinicolor and Rhizopogon vesiculosus (Basidiomycota: Boletales) reveals a divergence of the mating type B locus.</title>
        <authorList>
            <person name="Mujic A.B."/>
            <person name="Kuo A."/>
            <person name="Tritt A."/>
            <person name="Lipzen A."/>
            <person name="Chen C."/>
            <person name="Johnson J."/>
            <person name="Sharma A."/>
            <person name="Barry K."/>
            <person name="Grigoriev I.V."/>
            <person name="Spatafora J.W."/>
        </authorList>
    </citation>
    <scope>NUCLEOTIDE SEQUENCE [LARGE SCALE GENOMIC DNA]</scope>
    <source>
        <strain evidence="1 2">AM-OR11-056</strain>
    </source>
</reference>
<dbReference type="EMBL" id="LVVM01006305">
    <property type="protein sequence ID" value="OJA08421.1"/>
    <property type="molecule type" value="Genomic_DNA"/>
</dbReference>
<evidence type="ECO:0000313" key="2">
    <source>
        <dbReference type="Proteomes" id="UP000183567"/>
    </source>
</evidence>
<proteinExistence type="predicted"/>
<keyword evidence="2" id="KW-1185">Reference proteome</keyword>
<protein>
    <submittedName>
        <fullName evidence="1">Uncharacterized protein</fullName>
    </submittedName>
</protein>
<dbReference type="AlphaFoldDB" id="A0A1J8PHH6"/>
<evidence type="ECO:0000313" key="1">
    <source>
        <dbReference type="EMBL" id="OJA08421.1"/>
    </source>
</evidence>
<comment type="caution">
    <text evidence="1">The sequence shown here is derived from an EMBL/GenBank/DDBJ whole genome shotgun (WGS) entry which is preliminary data.</text>
</comment>
<name>A0A1J8PHH6_9AGAM</name>
<organism evidence="1 2">
    <name type="scientific">Rhizopogon vesiculosus</name>
    <dbReference type="NCBI Taxonomy" id="180088"/>
    <lineage>
        <taxon>Eukaryota</taxon>
        <taxon>Fungi</taxon>
        <taxon>Dikarya</taxon>
        <taxon>Basidiomycota</taxon>
        <taxon>Agaricomycotina</taxon>
        <taxon>Agaricomycetes</taxon>
        <taxon>Agaricomycetidae</taxon>
        <taxon>Boletales</taxon>
        <taxon>Suillineae</taxon>
        <taxon>Rhizopogonaceae</taxon>
        <taxon>Rhizopogon</taxon>
    </lineage>
</organism>